<accession>A0ABP8RU91</accession>
<dbReference type="Pfam" id="PF00111">
    <property type="entry name" value="Fer2"/>
    <property type="match status" value="1"/>
</dbReference>
<dbReference type="Proteomes" id="UP001501598">
    <property type="component" value="Unassembled WGS sequence"/>
</dbReference>
<dbReference type="InterPro" id="IPR012675">
    <property type="entry name" value="Beta-grasp_dom_sf"/>
</dbReference>
<evidence type="ECO:0000313" key="10">
    <source>
        <dbReference type="EMBL" id="GAA4548573.1"/>
    </source>
</evidence>
<keyword evidence="5" id="KW-0560">Oxidoreductase</keyword>
<dbReference type="SUPFAM" id="SSF63380">
    <property type="entry name" value="Riboflavin synthase domain-like"/>
    <property type="match status" value="1"/>
</dbReference>
<dbReference type="PROSITE" id="PS51085">
    <property type="entry name" value="2FE2S_FER_2"/>
    <property type="match status" value="1"/>
</dbReference>
<evidence type="ECO:0000256" key="3">
    <source>
        <dbReference type="ARBA" id="ARBA00022714"/>
    </source>
</evidence>
<dbReference type="PROSITE" id="PS51384">
    <property type="entry name" value="FAD_FR"/>
    <property type="match status" value="1"/>
</dbReference>
<evidence type="ECO:0000313" key="11">
    <source>
        <dbReference type="Proteomes" id="UP001501598"/>
    </source>
</evidence>
<dbReference type="PROSITE" id="PS00197">
    <property type="entry name" value="2FE2S_FER_1"/>
    <property type="match status" value="1"/>
</dbReference>
<dbReference type="PANTHER" id="PTHR47354:SF1">
    <property type="entry name" value="CARNITINE MONOOXYGENASE REDUCTASE SUBUNIT"/>
    <property type="match status" value="1"/>
</dbReference>
<evidence type="ECO:0000256" key="7">
    <source>
        <dbReference type="ARBA" id="ARBA00023014"/>
    </source>
</evidence>
<evidence type="ECO:0000256" key="5">
    <source>
        <dbReference type="ARBA" id="ARBA00023002"/>
    </source>
</evidence>
<keyword evidence="6" id="KW-0408">Iron</keyword>
<gene>
    <name evidence="10" type="ORF">GCM10023175_35170</name>
</gene>
<organism evidence="10 11">
    <name type="scientific">Pseudonocardia xishanensis</name>
    <dbReference type="NCBI Taxonomy" id="630995"/>
    <lineage>
        <taxon>Bacteria</taxon>
        <taxon>Bacillati</taxon>
        <taxon>Actinomycetota</taxon>
        <taxon>Actinomycetes</taxon>
        <taxon>Pseudonocardiales</taxon>
        <taxon>Pseudonocardiaceae</taxon>
        <taxon>Pseudonocardia</taxon>
    </lineage>
</organism>
<keyword evidence="7" id="KW-0411">Iron-sulfur</keyword>
<dbReference type="Pfam" id="PF00175">
    <property type="entry name" value="NAD_binding_1"/>
    <property type="match status" value="1"/>
</dbReference>
<feature type="domain" description="2Fe-2S ferredoxin-type" evidence="8">
    <location>
        <begin position="234"/>
        <end position="319"/>
    </location>
</feature>
<dbReference type="InterPro" id="IPR001041">
    <property type="entry name" value="2Fe-2S_ferredoxin-type"/>
</dbReference>
<dbReference type="CDD" id="cd00207">
    <property type="entry name" value="fer2"/>
    <property type="match status" value="1"/>
</dbReference>
<proteinExistence type="predicted"/>
<dbReference type="Gene3D" id="3.40.50.80">
    <property type="entry name" value="Nucleotide-binding domain of ferredoxin-NADP reductase (FNR) module"/>
    <property type="match status" value="1"/>
</dbReference>
<dbReference type="Gene3D" id="2.40.30.10">
    <property type="entry name" value="Translation factors"/>
    <property type="match status" value="1"/>
</dbReference>
<evidence type="ECO:0000256" key="6">
    <source>
        <dbReference type="ARBA" id="ARBA00023004"/>
    </source>
</evidence>
<evidence type="ECO:0000259" key="9">
    <source>
        <dbReference type="PROSITE" id="PS51384"/>
    </source>
</evidence>
<feature type="domain" description="FAD-binding FR-type" evidence="9">
    <location>
        <begin position="7"/>
        <end position="108"/>
    </location>
</feature>
<keyword evidence="2" id="KW-0285">Flavoprotein</keyword>
<dbReference type="InterPro" id="IPR017927">
    <property type="entry name" value="FAD-bd_FR_type"/>
</dbReference>
<dbReference type="InterPro" id="IPR036010">
    <property type="entry name" value="2Fe-2S_ferredoxin-like_sf"/>
</dbReference>
<keyword evidence="11" id="KW-1185">Reference proteome</keyword>
<evidence type="ECO:0000256" key="4">
    <source>
        <dbReference type="ARBA" id="ARBA00022723"/>
    </source>
</evidence>
<dbReference type="InterPro" id="IPR039261">
    <property type="entry name" value="FNR_nucleotide-bd"/>
</dbReference>
<evidence type="ECO:0000256" key="1">
    <source>
        <dbReference type="ARBA" id="ARBA00001974"/>
    </source>
</evidence>
<dbReference type="InterPro" id="IPR017938">
    <property type="entry name" value="Riboflavin_synthase-like_b-brl"/>
</dbReference>
<dbReference type="SUPFAM" id="SSF52343">
    <property type="entry name" value="Ferredoxin reductase-like, C-terminal NADP-linked domain"/>
    <property type="match status" value="1"/>
</dbReference>
<dbReference type="InterPro" id="IPR050415">
    <property type="entry name" value="MRET"/>
</dbReference>
<name>A0ABP8RU91_9PSEU</name>
<dbReference type="PRINTS" id="PR00409">
    <property type="entry name" value="PHDIOXRDTASE"/>
</dbReference>
<protein>
    <submittedName>
        <fullName evidence="10">PDR/VanB family oxidoreductase</fullName>
    </submittedName>
</protein>
<sequence>MTSVDPPALRQLRVQEVRHEAAGVVSVLLVDPAGEPLPAWEPGAHLELVLPSGLLRQYSLCGPEGAAGYRVAVLREAEGRGGSREIHDVGLVGRTLGVRGPRNHFSLADAPSHLLIAGGIGVTPMLAMARRLAATGQDWRMVYGGRTRESMAFVDELRSLGPVDIVPQDELGHPDLAAALDSAAPGTVVYACGPAPLLAAVEEATGARSLALRVERFAADPDGPSAAPAAGGDFEVELRRSGVTRQVPADRSLLDVVREVVPDAPASCEEGFCGSCETKVLAGVPEHRDTVLDDEERASNATMMICVGRCLSGRLVLDV</sequence>
<reference evidence="11" key="1">
    <citation type="journal article" date="2019" name="Int. J. Syst. Evol. Microbiol.">
        <title>The Global Catalogue of Microorganisms (GCM) 10K type strain sequencing project: providing services to taxonomists for standard genome sequencing and annotation.</title>
        <authorList>
            <consortium name="The Broad Institute Genomics Platform"/>
            <consortium name="The Broad Institute Genome Sequencing Center for Infectious Disease"/>
            <person name="Wu L."/>
            <person name="Ma J."/>
        </authorList>
    </citation>
    <scope>NUCLEOTIDE SEQUENCE [LARGE SCALE GENOMIC DNA]</scope>
    <source>
        <strain evidence="11">JCM 17906</strain>
    </source>
</reference>
<dbReference type="InterPro" id="IPR006058">
    <property type="entry name" value="2Fe2S_fd_BS"/>
</dbReference>
<keyword evidence="4" id="KW-0479">Metal-binding</keyword>
<dbReference type="EMBL" id="BAABGT010000040">
    <property type="protein sequence ID" value="GAA4548573.1"/>
    <property type="molecule type" value="Genomic_DNA"/>
</dbReference>
<comment type="caution">
    <text evidence="10">The sequence shown here is derived from an EMBL/GenBank/DDBJ whole genome shotgun (WGS) entry which is preliminary data.</text>
</comment>
<comment type="cofactor">
    <cofactor evidence="1">
        <name>FAD</name>
        <dbReference type="ChEBI" id="CHEBI:57692"/>
    </cofactor>
</comment>
<dbReference type="CDD" id="cd06185">
    <property type="entry name" value="PDR_like"/>
    <property type="match status" value="1"/>
</dbReference>
<keyword evidence="3" id="KW-0001">2Fe-2S</keyword>
<dbReference type="Gene3D" id="3.10.20.30">
    <property type="match status" value="1"/>
</dbReference>
<dbReference type="SUPFAM" id="SSF54292">
    <property type="entry name" value="2Fe-2S ferredoxin-like"/>
    <property type="match status" value="1"/>
</dbReference>
<dbReference type="RefSeq" id="WP_345419229.1">
    <property type="nucleotide sequence ID" value="NZ_BAABGT010000040.1"/>
</dbReference>
<dbReference type="InterPro" id="IPR001433">
    <property type="entry name" value="OxRdtase_FAD/NAD-bd"/>
</dbReference>
<dbReference type="PANTHER" id="PTHR47354">
    <property type="entry name" value="NADH OXIDOREDUCTASE HCR"/>
    <property type="match status" value="1"/>
</dbReference>
<evidence type="ECO:0000256" key="2">
    <source>
        <dbReference type="ARBA" id="ARBA00022630"/>
    </source>
</evidence>
<evidence type="ECO:0000259" key="8">
    <source>
        <dbReference type="PROSITE" id="PS51085"/>
    </source>
</evidence>